<dbReference type="PANTHER" id="PTHR11647:SF1">
    <property type="entry name" value="COLLAPSIN RESPONSE MEDIATOR PROTEIN"/>
    <property type="match status" value="1"/>
</dbReference>
<dbReference type="InterPro" id="IPR032466">
    <property type="entry name" value="Metal_Hydrolase"/>
</dbReference>
<dbReference type="EMBL" id="JBEPLZ010000003">
    <property type="protein sequence ID" value="MET3569379.1"/>
    <property type="molecule type" value="Genomic_DNA"/>
</dbReference>
<organism evidence="6 7">
    <name type="scientific">Enterocloster citroniae</name>
    <dbReference type="NCBI Taxonomy" id="358743"/>
    <lineage>
        <taxon>Bacteria</taxon>
        <taxon>Bacillati</taxon>
        <taxon>Bacillota</taxon>
        <taxon>Clostridia</taxon>
        <taxon>Lachnospirales</taxon>
        <taxon>Lachnospiraceae</taxon>
        <taxon>Enterocloster</taxon>
    </lineage>
</organism>
<gene>
    <name evidence="6" type="ORF">ABID13_001002</name>
</gene>
<dbReference type="Proteomes" id="UP001549200">
    <property type="component" value="Unassembled WGS sequence"/>
</dbReference>
<comment type="caution">
    <text evidence="6">The sequence shown here is derived from an EMBL/GenBank/DDBJ whole genome shotgun (WGS) entry which is preliminary data.</text>
</comment>
<dbReference type="InterPro" id="IPR011778">
    <property type="entry name" value="Hydantoinase/dihydroPyrase"/>
</dbReference>
<dbReference type="SUPFAM" id="SSF51338">
    <property type="entry name" value="Composite domain of metallo-dependent hydrolases"/>
    <property type="match status" value="1"/>
</dbReference>
<evidence type="ECO:0000256" key="1">
    <source>
        <dbReference type="ARBA" id="ARBA00001947"/>
    </source>
</evidence>
<dbReference type="Pfam" id="PF01979">
    <property type="entry name" value="Amidohydro_1"/>
    <property type="match status" value="1"/>
</dbReference>
<dbReference type="PANTHER" id="PTHR11647">
    <property type="entry name" value="HYDRANTOINASE/DIHYDROPYRIMIDINASE FAMILY MEMBER"/>
    <property type="match status" value="1"/>
</dbReference>
<keyword evidence="4 6" id="KW-0378">Hydrolase</keyword>
<protein>
    <submittedName>
        <fullName evidence="6">Dihydropyrimidinase</fullName>
        <ecNumber evidence="6">3.5.2.2</ecNumber>
    </submittedName>
</protein>
<dbReference type="CDD" id="cd01314">
    <property type="entry name" value="D-HYD"/>
    <property type="match status" value="1"/>
</dbReference>
<evidence type="ECO:0000256" key="3">
    <source>
        <dbReference type="ARBA" id="ARBA00022723"/>
    </source>
</evidence>
<dbReference type="Gene3D" id="2.30.40.10">
    <property type="entry name" value="Urease, subunit C, domain 1"/>
    <property type="match status" value="1"/>
</dbReference>
<dbReference type="Gene3D" id="3.20.20.140">
    <property type="entry name" value="Metal-dependent hydrolases"/>
    <property type="match status" value="1"/>
</dbReference>
<evidence type="ECO:0000313" key="6">
    <source>
        <dbReference type="EMBL" id="MET3569379.1"/>
    </source>
</evidence>
<evidence type="ECO:0000256" key="2">
    <source>
        <dbReference type="ARBA" id="ARBA00008829"/>
    </source>
</evidence>
<evidence type="ECO:0000259" key="5">
    <source>
        <dbReference type="Pfam" id="PF01979"/>
    </source>
</evidence>
<keyword evidence="7" id="KW-1185">Reference proteome</keyword>
<dbReference type="InterPro" id="IPR011059">
    <property type="entry name" value="Metal-dep_hydrolase_composite"/>
</dbReference>
<dbReference type="InterPro" id="IPR006680">
    <property type="entry name" value="Amidohydro-rel"/>
</dbReference>
<dbReference type="SUPFAM" id="SSF51556">
    <property type="entry name" value="Metallo-dependent hydrolases"/>
    <property type="match status" value="1"/>
</dbReference>
<dbReference type="GO" id="GO:0004157">
    <property type="term" value="F:dihydropyrimidinase activity"/>
    <property type="evidence" value="ECO:0007669"/>
    <property type="project" value="UniProtKB-EC"/>
</dbReference>
<evidence type="ECO:0000256" key="4">
    <source>
        <dbReference type="ARBA" id="ARBA00022801"/>
    </source>
</evidence>
<dbReference type="NCBIfam" id="TIGR02033">
    <property type="entry name" value="D-hydantoinase"/>
    <property type="match status" value="1"/>
</dbReference>
<comment type="similarity">
    <text evidence="2">Belongs to the metallo-dependent hydrolases superfamily. Hydantoinase/dihydropyrimidinase family.</text>
</comment>
<proteinExistence type="inferred from homology"/>
<dbReference type="EC" id="3.5.2.2" evidence="6"/>
<sequence>MKGVIMSLLIKNGTILTATSEFTGDLYIEGETIRQIGSNLNMDADRTVDAAGKYILPGGVDEHVHYGSFGGRLFETAEAAAVGGTTTIVDFAPQEKDVPLLDAIRQQAAKAEDISSVDFAFHAVIMDPKESVFEEVRHLPEVGVATLKLFMAYKGTAFYCDDEAILNAMMNAKEAGVTMMVHAENADIITILTNHYLSQGKTAPVYHYHARPPIAEEEATGRAIALAKAADCPLFVVHVSAKEAMEAIRKAHSQGWPVFGETCTHYLTLTTDYLDQPGFEGAKYICSPPLRPQEHVDALWQAVREGWLTAVGSDHCALDGGFEGAKKKGTNFSNIPNGCPGVQDRLALLWTYGVCTGTITRQKFVELFATNPAKVVGLPGKGELRIGADADIVIFDPEWKGVITNKDSLHGIDYEPFEGFKIQGRPEQVYLRGRLVAENGVFVGERGKGKWQKCQPYGLCYDYYHK</sequence>
<comment type="cofactor">
    <cofactor evidence="1">
        <name>Zn(2+)</name>
        <dbReference type="ChEBI" id="CHEBI:29105"/>
    </cofactor>
</comment>
<dbReference type="InterPro" id="IPR050378">
    <property type="entry name" value="Metallo-dep_Hydrolases_sf"/>
</dbReference>
<feature type="domain" description="Amidohydrolase-related" evidence="5">
    <location>
        <begin position="54"/>
        <end position="436"/>
    </location>
</feature>
<evidence type="ECO:0000313" key="7">
    <source>
        <dbReference type="Proteomes" id="UP001549200"/>
    </source>
</evidence>
<accession>A0ABV2FU02</accession>
<name>A0ABV2FU02_9FIRM</name>
<reference evidence="6 7" key="1">
    <citation type="submission" date="2024-06" db="EMBL/GenBank/DDBJ databases">
        <title>Genomic Encyclopedia of Type Strains, Phase IV (KMG-IV): sequencing the most valuable type-strain genomes for metagenomic binning, comparative biology and taxonomic classification.</title>
        <authorList>
            <person name="Goeker M."/>
        </authorList>
    </citation>
    <scope>NUCLEOTIDE SEQUENCE [LARGE SCALE GENOMIC DNA]</scope>
    <source>
        <strain evidence="6 7">DSM 19261</strain>
    </source>
</reference>
<keyword evidence="3" id="KW-0479">Metal-binding</keyword>